<evidence type="ECO:0000313" key="3">
    <source>
        <dbReference type="Proteomes" id="UP000494329"/>
    </source>
</evidence>
<evidence type="ECO:0000313" key="2">
    <source>
        <dbReference type="EMBL" id="CAB3752879.1"/>
    </source>
</evidence>
<proteinExistence type="predicted"/>
<feature type="compositionally biased region" description="Polar residues" evidence="1">
    <location>
        <begin position="1"/>
        <end position="18"/>
    </location>
</feature>
<reference evidence="2 3" key="1">
    <citation type="submission" date="2020-04" db="EMBL/GenBank/DDBJ databases">
        <authorList>
            <person name="De Canck E."/>
        </authorList>
    </citation>
    <scope>NUCLEOTIDE SEQUENCE [LARGE SCALE GENOMIC DNA]</scope>
    <source>
        <strain evidence="2 3">LMG 29739</strain>
    </source>
</reference>
<accession>A0A6J5DF59</accession>
<evidence type="ECO:0000256" key="1">
    <source>
        <dbReference type="SAM" id="MobiDB-lite"/>
    </source>
</evidence>
<evidence type="ECO:0008006" key="4">
    <source>
        <dbReference type="Google" id="ProtNLM"/>
    </source>
</evidence>
<name>A0A6J5DF59_9BURK</name>
<dbReference type="AlphaFoldDB" id="A0A6J5DF59"/>
<dbReference type="Proteomes" id="UP000494329">
    <property type="component" value="Unassembled WGS sequence"/>
</dbReference>
<protein>
    <recommendedName>
        <fullName evidence="4">Penicillin-binding protein activator LpoB</fullName>
    </recommendedName>
</protein>
<organism evidence="2 3">
    <name type="scientific">Paraburkholderia solisilvae</name>
    <dbReference type="NCBI Taxonomy" id="624376"/>
    <lineage>
        <taxon>Bacteria</taxon>
        <taxon>Pseudomonadati</taxon>
        <taxon>Pseudomonadota</taxon>
        <taxon>Betaproteobacteria</taxon>
        <taxon>Burkholderiales</taxon>
        <taxon>Burkholderiaceae</taxon>
        <taxon>Paraburkholderia</taxon>
    </lineage>
</organism>
<dbReference type="EMBL" id="CADIKF010000009">
    <property type="protein sequence ID" value="CAB3752879.1"/>
    <property type="molecule type" value="Genomic_DNA"/>
</dbReference>
<dbReference type="Gene3D" id="3.40.50.10610">
    <property type="entry name" value="ABC-type transport auxiliary lipoprotein component"/>
    <property type="match status" value="1"/>
</dbReference>
<gene>
    <name evidence="2" type="ORF">LMG29739_01609</name>
</gene>
<keyword evidence="3" id="KW-1185">Reference proteome</keyword>
<sequence>MNTEVKQMRATQTRSQGRTEGPAQPRMRALQWLAAAAATVSLLAACGSIRQSTAAPTLSAADPVAVVSLANFTETPAAGSSATAIAANVLRENGLTDVRIAPADASSNAMFDTAQREIGEKKLAWAREQHVKYVLTGAVEEWRYKAGVDGEPVAGVTFELIDVASGQVVWSATGSRNGWSRSSLANVASSLIGKLLAPLRTGA</sequence>
<feature type="region of interest" description="Disordered" evidence="1">
    <location>
        <begin position="1"/>
        <end position="25"/>
    </location>
</feature>